<protein>
    <submittedName>
        <fullName evidence="1">Uncharacterized protein</fullName>
    </submittedName>
</protein>
<proteinExistence type="predicted"/>
<name>A0A2D0KVG9_9GAMM</name>
<dbReference type="Proteomes" id="UP000222366">
    <property type="component" value="Unassembled WGS sequence"/>
</dbReference>
<comment type="caution">
    <text evidence="1">The sequence shown here is derived from an EMBL/GenBank/DDBJ whole genome shotgun (WGS) entry which is preliminary data.</text>
</comment>
<evidence type="ECO:0000313" key="2">
    <source>
        <dbReference type="Proteomes" id="UP000222366"/>
    </source>
</evidence>
<evidence type="ECO:0000313" key="1">
    <source>
        <dbReference type="EMBL" id="PHM67446.1"/>
    </source>
</evidence>
<dbReference type="AlphaFoldDB" id="A0A2D0KVG9"/>
<keyword evidence="2" id="KW-1185">Reference proteome</keyword>
<gene>
    <name evidence="1" type="ORF">Xsto_00325</name>
</gene>
<dbReference type="EMBL" id="NJAJ01000003">
    <property type="protein sequence ID" value="PHM67446.1"/>
    <property type="molecule type" value="Genomic_DNA"/>
</dbReference>
<sequence>MVLYSAPYPTDYLRTIIDPACDSSILNDYYILL</sequence>
<organism evidence="1 2">
    <name type="scientific">Xenorhabdus stockiae</name>
    <dbReference type="NCBI Taxonomy" id="351614"/>
    <lineage>
        <taxon>Bacteria</taxon>
        <taxon>Pseudomonadati</taxon>
        <taxon>Pseudomonadota</taxon>
        <taxon>Gammaproteobacteria</taxon>
        <taxon>Enterobacterales</taxon>
        <taxon>Morganellaceae</taxon>
        <taxon>Xenorhabdus</taxon>
    </lineage>
</organism>
<reference evidence="1 2" key="1">
    <citation type="journal article" date="2017" name="Nat. Microbiol.">
        <title>Natural product diversity associated with the nematode symbionts Photorhabdus and Xenorhabdus.</title>
        <authorList>
            <person name="Tobias N.J."/>
            <person name="Wolff H."/>
            <person name="Djahanschiri B."/>
            <person name="Grundmann F."/>
            <person name="Kronenwerth M."/>
            <person name="Shi Y.M."/>
            <person name="Simonyi S."/>
            <person name="Grun P."/>
            <person name="Shapiro-Ilan D."/>
            <person name="Pidot S.J."/>
            <person name="Stinear T.P."/>
            <person name="Ebersberger I."/>
            <person name="Bode H.B."/>
        </authorList>
    </citation>
    <scope>NUCLEOTIDE SEQUENCE [LARGE SCALE GENOMIC DNA]</scope>
    <source>
        <strain evidence="1 2">DSM 17904</strain>
    </source>
</reference>
<accession>A0A2D0KVG9</accession>